<dbReference type="VEuPathDB" id="FungiDB:PV07_09637"/>
<feature type="domain" description="Metallo-beta-lactamase" evidence="5">
    <location>
        <begin position="78"/>
        <end position="297"/>
    </location>
</feature>
<dbReference type="HOGENOM" id="CLU_014655_1_1_1"/>
<keyword evidence="2" id="KW-0378">Hydrolase</keyword>
<dbReference type="InterPro" id="IPR038536">
    <property type="entry name" value="Alkyl/aryl-sulf_dimr_sf"/>
</dbReference>
<sequence>MDDSVDDAHRGLIAPFSFSDIRGPDGKVIWKSADYDFLSETNCPSTANPKLWKQAQLCGLQGIFKVSEGIYQIRGLDVSNMTLIEGERGVVVIDPLTSVECAKAALQTYREQRGPRAVTGLIYTHPHADHFGGARGVLEDERPEIPILAPAGFMEHAVEENVMAGPAMSRRAVYMYGDGLEAGPRGKLGCGLGIQPVIGTSSLVAPTQYVTATGQKETIDGVVFIFQLTPGTEAPAEMNFYLPASRALCMAENATHTLHNILTLRGAVVRDAQAWSKYIDEAIVLFAQQSDVVFASHHWPTWGQTDIARFLSEQRDLYGYMHDQTIRMMNCGLTGAEIAEQFELPPSLRDAGHAQGFYGSISHNVKAIYQRHMGWYDGNPSHLYEHPPAAAARRYVACMGGIDNVVKQARNLTEAEGDYRFAATLLNHAVFADPDHKEAKECLASVYNHLAYGAENATWRNSFLMAAKELQNPPLPSQFSSHNRLPEALTVDQLLTSLAVQVDGPKAQAEVLTVDLRIEDESQERRLILSNGVLVHRKLPYEGCTRESADGEVTLNKEQLLEFVFRRIPPGLKSDDSAQVMRELGSVLATPTPAFNIVTP</sequence>
<comment type="similarity">
    <text evidence="4">Belongs to the metallo-beta-lactamase superfamily. Type III sulfatase family.</text>
</comment>
<dbReference type="InterPro" id="IPR001279">
    <property type="entry name" value="Metallo-B-lactamas"/>
</dbReference>
<evidence type="ECO:0000313" key="6">
    <source>
        <dbReference type="EMBL" id="KIW26551.1"/>
    </source>
</evidence>
<keyword evidence="3" id="KW-0862">Zinc</keyword>
<dbReference type="InterPro" id="IPR036527">
    <property type="entry name" value="SCP2_sterol-bd_dom_sf"/>
</dbReference>
<keyword evidence="1" id="KW-0479">Metal-binding</keyword>
<protein>
    <recommendedName>
        <fullName evidence="5">Metallo-beta-lactamase domain-containing protein</fullName>
    </recommendedName>
</protein>
<dbReference type="SUPFAM" id="SSF55718">
    <property type="entry name" value="SCP-like"/>
    <property type="match status" value="1"/>
</dbReference>
<evidence type="ECO:0000256" key="2">
    <source>
        <dbReference type="ARBA" id="ARBA00022801"/>
    </source>
</evidence>
<dbReference type="EMBL" id="KN847044">
    <property type="protein sequence ID" value="KIW26551.1"/>
    <property type="molecule type" value="Genomic_DNA"/>
</dbReference>
<keyword evidence="7" id="KW-1185">Reference proteome</keyword>
<organism evidence="6 7">
    <name type="scientific">Cladophialophora immunda</name>
    <dbReference type="NCBI Taxonomy" id="569365"/>
    <lineage>
        <taxon>Eukaryota</taxon>
        <taxon>Fungi</taxon>
        <taxon>Dikarya</taxon>
        <taxon>Ascomycota</taxon>
        <taxon>Pezizomycotina</taxon>
        <taxon>Eurotiomycetes</taxon>
        <taxon>Chaetothyriomycetidae</taxon>
        <taxon>Chaetothyriales</taxon>
        <taxon>Herpotrichiellaceae</taxon>
        <taxon>Cladophialophora</taxon>
    </lineage>
</organism>
<dbReference type="GO" id="GO:0018909">
    <property type="term" value="P:dodecyl sulfate metabolic process"/>
    <property type="evidence" value="ECO:0007669"/>
    <property type="project" value="InterPro"/>
</dbReference>
<dbReference type="Pfam" id="PF14863">
    <property type="entry name" value="Alkyl_sulf_dimr"/>
    <property type="match status" value="1"/>
</dbReference>
<dbReference type="Gene3D" id="3.30.1050.10">
    <property type="entry name" value="SCP2 sterol-binding domain"/>
    <property type="match status" value="1"/>
</dbReference>
<dbReference type="Pfam" id="PF14864">
    <property type="entry name" value="Alkyl_sulf_C"/>
    <property type="match status" value="1"/>
</dbReference>
<proteinExistence type="inferred from homology"/>
<dbReference type="InterPro" id="IPR036866">
    <property type="entry name" value="RibonucZ/Hydroxyglut_hydro"/>
</dbReference>
<dbReference type="GO" id="GO:0046983">
    <property type="term" value="F:protein dimerization activity"/>
    <property type="evidence" value="ECO:0007669"/>
    <property type="project" value="InterPro"/>
</dbReference>
<evidence type="ECO:0000256" key="1">
    <source>
        <dbReference type="ARBA" id="ARBA00022723"/>
    </source>
</evidence>
<dbReference type="PANTHER" id="PTHR43223">
    <property type="entry name" value="ALKYL/ARYL-SULFATASE"/>
    <property type="match status" value="1"/>
</dbReference>
<dbReference type="GO" id="GO:0046872">
    <property type="term" value="F:metal ion binding"/>
    <property type="evidence" value="ECO:0007669"/>
    <property type="project" value="UniProtKB-KW"/>
</dbReference>
<dbReference type="GeneID" id="27348831"/>
<dbReference type="RefSeq" id="XP_016246767.1">
    <property type="nucleotide sequence ID" value="XM_016396911.1"/>
</dbReference>
<accession>A0A0D1ZFH2</accession>
<dbReference type="Gene3D" id="3.60.15.30">
    <property type="entry name" value="Metallo-beta-lactamase domain"/>
    <property type="match status" value="1"/>
</dbReference>
<dbReference type="AlphaFoldDB" id="A0A0D1ZFH2"/>
<dbReference type="Proteomes" id="UP000054466">
    <property type="component" value="Unassembled WGS sequence"/>
</dbReference>
<dbReference type="InterPro" id="IPR029229">
    <property type="entry name" value="Alkyl_sulf_C"/>
</dbReference>
<dbReference type="InterPro" id="IPR029228">
    <property type="entry name" value="Alkyl_sulf_dimr"/>
</dbReference>
<evidence type="ECO:0000256" key="4">
    <source>
        <dbReference type="ARBA" id="ARBA00033751"/>
    </source>
</evidence>
<dbReference type="GO" id="GO:0018741">
    <property type="term" value="F:linear primary-alkylsulfatase activity"/>
    <property type="evidence" value="ECO:0007669"/>
    <property type="project" value="InterPro"/>
</dbReference>
<name>A0A0D1ZFH2_9EURO</name>
<dbReference type="Gene3D" id="1.25.40.880">
    <property type="entry name" value="Alkyl sulfatase, dimerisation domain"/>
    <property type="match status" value="1"/>
</dbReference>
<gene>
    <name evidence="6" type="ORF">PV07_09637</name>
</gene>
<evidence type="ECO:0000313" key="7">
    <source>
        <dbReference type="Proteomes" id="UP000054466"/>
    </source>
</evidence>
<dbReference type="PANTHER" id="PTHR43223:SF1">
    <property type="entry name" value="ALKYL_ARYL-SULFATASE BDS1"/>
    <property type="match status" value="1"/>
</dbReference>
<reference evidence="6 7" key="1">
    <citation type="submission" date="2015-01" db="EMBL/GenBank/DDBJ databases">
        <title>The Genome Sequence of Cladophialophora immunda CBS83496.</title>
        <authorList>
            <consortium name="The Broad Institute Genomics Platform"/>
            <person name="Cuomo C."/>
            <person name="de Hoog S."/>
            <person name="Gorbushina A."/>
            <person name="Stielow B."/>
            <person name="Teixiera M."/>
            <person name="Abouelleil A."/>
            <person name="Chapman S.B."/>
            <person name="Priest M."/>
            <person name="Young S.K."/>
            <person name="Wortman J."/>
            <person name="Nusbaum C."/>
            <person name="Birren B."/>
        </authorList>
    </citation>
    <scope>NUCLEOTIDE SEQUENCE [LARGE SCALE GENOMIC DNA]</scope>
    <source>
        <strain evidence="6 7">CBS 83496</strain>
    </source>
</reference>
<dbReference type="CDD" id="cd07710">
    <property type="entry name" value="arylsulfatase_Sdsa1-like_MBL-fold"/>
    <property type="match status" value="1"/>
</dbReference>
<evidence type="ECO:0000256" key="3">
    <source>
        <dbReference type="ARBA" id="ARBA00022833"/>
    </source>
</evidence>
<dbReference type="Pfam" id="PF00753">
    <property type="entry name" value="Lactamase_B"/>
    <property type="match status" value="1"/>
</dbReference>
<evidence type="ECO:0000259" key="5">
    <source>
        <dbReference type="SMART" id="SM00849"/>
    </source>
</evidence>
<dbReference type="InterPro" id="IPR044097">
    <property type="entry name" value="Bds1/SdsA1_MBL-fold"/>
</dbReference>
<dbReference type="SUPFAM" id="SSF56281">
    <property type="entry name" value="Metallo-hydrolase/oxidoreductase"/>
    <property type="match status" value="1"/>
</dbReference>
<dbReference type="SMART" id="SM00849">
    <property type="entry name" value="Lactamase_B"/>
    <property type="match status" value="1"/>
</dbReference>
<dbReference type="FunFam" id="3.60.15.30:FF:000001">
    <property type="entry name" value="Alkyl/aryl-sulfatase BDS1"/>
    <property type="match status" value="1"/>
</dbReference>
<dbReference type="InterPro" id="IPR052195">
    <property type="entry name" value="Bact_Alkyl/Aryl-Sulfatase"/>
</dbReference>
<dbReference type="OrthoDB" id="449487at2759"/>